<sequence>MLVYDRSAKGMRRRIGLRMRDERDFQERFATRCHTKMDFSLRLP</sequence>
<name>A0A094YM15_9PROT</name>
<accession>A0A094YM15</accession>
<dbReference type="Proteomes" id="UP000029448">
    <property type="component" value="Unassembled WGS sequence"/>
</dbReference>
<evidence type="ECO:0000313" key="2">
    <source>
        <dbReference type="Proteomes" id="UP000029448"/>
    </source>
</evidence>
<comment type="caution">
    <text evidence="1">The sequence shown here is derived from an EMBL/GenBank/DDBJ whole genome shotgun (WGS) entry which is preliminary data.</text>
</comment>
<protein>
    <submittedName>
        <fullName evidence="1">Uncharacterized protein</fullName>
    </submittedName>
</protein>
<keyword evidence="2" id="KW-1185">Reference proteome</keyword>
<dbReference type="STRING" id="104102.AtDm6_2403"/>
<gene>
    <name evidence="1" type="ORF">AtDm6_2403</name>
</gene>
<organism evidence="1 2">
    <name type="scientific">Acetobacter tropicalis</name>
    <dbReference type="NCBI Taxonomy" id="104102"/>
    <lineage>
        <taxon>Bacteria</taxon>
        <taxon>Pseudomonadati</taxon>
        <taxon>Pseudomonadota</taxon>
        <taxon>Alphaproteobacteria</taxon>
        <taxon>Acetobacterales</taxon>
        <taxon>Acetobacteraceae</taxon>
        <taxon>Acetobacter</taxon>
    </lineage>
</organism>
<evidence type="ECO:0000313" key="1">
    <source>
        <dbReference type="EMBL" id="KGB22392.1"/>
    </source>
</evidence>
<reference evidence="1 2" key="1">
    <citation type="submission" date="2014-06" db="EMBL/GenBank/DDBJ databases">
        <title>Functional and comparative genomic analyses of the Drosophila gut microbiota identify candidate symbiosis factors.</title>
        <authorList>
            <person name="Newell P.D."/>
            <person name="Chaston J.M."/>
            <person name="Douglas A.E."/>
        </authorList>
    </citation>
    <scope>NUCLEOTIDE SEQUENCE [LARGE SCALE GENOMIC DNA]</scope>
    <source>
        <strain evidence="1 2">DmCS_006</strain>
    </source>
</reference>
<proteinExistence type="predicted"/>
<dbReference type="EMBL" id="JOKM01000079">
    <property type="protein sequence ID" value="KGB22392.1"/>
    <property type="molecule type" value="Genomic_DNA"/>
</dbReference>
<dbReference type="AlphaFoldDB" id="A0A094YM15"/>